<dbReference type="Proteomes" id="UP000694892">
    <property type="component" value="Chromosome 8L"/>
</dbReference>
<comment type="subcellular location">
    <subcellularLocation>
        <location evidence="1">Membrane</location>
    </subcellularLocation>
</comment>
<name>A0A974C9U4_XENLA</name>
<feature type="chain" id="PRO_5037524450" description="Ig-like domain-containing protein" evidence="5">
    <location>
        <begin position="21"/>
        <end position="226"/>
    </location>
</feature>
<dbReference type="EMBL" id="CM004480">
    <property type="protein sequence ID" value="OCT69249.1"/>
    <property type="molecule type" value="Genomic_DNA"/>
</dbReference>
<evidence type="ECO:0000256" key="3">
    <source>
        <dbReference type="ARBA" id="ARBA00023136"/>
    </source>
</evidence>
<evidence type="ECO:0000256" key="2">
    <source>
        <dbReference type="ARBA" id="ARBA00022729"/>
    </source>
</evidence>
<evidence type="ECO:0000256" key="1">
    <source>
        <dbReference type="ARBA" id="ARBA00004370"/>
    </source>
</evidence>
<dbReference type="PROSITE" id="PS50835">
    <property type="entry name" value="IG_LIKE"/>
    <property type="match status" value="1"/>
</dbReference>
<dbReference type="InterPro" id="IPR036179">
    <property type="entry name" value="Ig-like_dom_sf"/>
</dbReference>
<dbReference type="SUPFAM" id="SSF48726">
    <property type="entry name" value="Immunoglobulin"/>
    <property type="match status" value="2"/>
</dbReference>
<dbReference type="Gene3D" id="2.60.40.10">
    <property type="entry name" value="Immunoglobulins"/>
    <property type="match status" value="2"/>
</dbReference>
<evidence type="ECO:0000256" key="4">
    <source>
        <dbReference type="ARBA" id="ARBA00023180"/>
    </source>
</evidence>
<evidence type="ECO:0000313" key="7">
    <source>
        <dbReference type="EMBL" id="OCT69249.1"/>
    </source>
</evidence>
<evidence type="ECO:0000313" key="8">
    <source>
        <dbReference type="Proteomes" id="UP000694892"/>
    </source>
</evidence>
<dbReference type="InterPro" id="IPR007110">
    <property type="entry name" value="Ig-like_dom"/>
</dbReference>
<feature type="signal peptide" evidence="5">
    <location>
        <begin position="1"/>
        <end position="20"/>
    </location>
</feature>
<feature type="domain" description="Ig-like" evidence="6">
    <location>
        <begin position="144"/>
        <end position="201"/>
    </location>
</feature>
<dbReference type="GO" id="GO:0016020">
    <property type="term" value="C:membrane"/>
    <property type="evidence" value="ECO:0007669"/>
    <property type="project" value="UniProtKB-SubCell"/>
</dbReference>
<keyword evidence="4" id="KW-0325">Glycoprotein</keyword>
<dbReference type="AlphaFoldDB" id="A0A974C9U4"/>
<reference evidence="8" key="1">
    <citation type="journal article" date="2016" name="Nature">
        <title>Genome evolution in the allotetraploid frog Xenopus laevis.</title>
        <authorList>
            <person name="Session A.M."/>
            <person name="Uno Y."/>
            <person name="Kwon T."/>
            <person name="Chapman J.A."/>
            <person name="Toyoda A."/>
            <person name="Takahashi S."/>
            <person name="Fukui A."/>
            <person name="Hikosaka A."/>
            <person name="Suzuki A."/>
            <person name="Kondo M."/>
            <person name="van Heeringen S.J."/>
            <person name="Quigley I."/>
            <person name="Heinz S."/>
            <person name="Ogino H."/>
            <person name="Ochi H."/>
            <person name="Hellsten U."/>
            <person name="Lyons J.B."/>
            <person name="Simakov O."/>
            <person name="Putnam N."/>
            <person name="Stites J."/>
            <person name="Kuroki Y."/>
            <person name="Tanaka T."/>
            <person name="Michiue T."/>
            <person name="Watanabe M."/>
            <person name="Bogdanovic O."/>
            <person name="Lister R."/>
            <person name="Georgiou G."/>
            <person name="Paranjpe S.S."/>
            <person name="van Kruijsbergen I."/>
            <person name="Shu S."/>
            <person name="Carlson J."/>
            <person name="Kinoshita T."/>
            <person name="Ohta Y."/>
            <person name="Mawaribuchi S."/>
            <person name="Jenkins J."/>
            <person name="Grimwood J."/>
            <person name="Schmutz J."/>
            <person name="Mitros T."/>
            <person name="Mozaffari S.V."/>
            <person name="Suzuki Y."/>
            <person name="Haramoto Y."/>
            <person name="Yamamoto T.S."/>
            <person name="Takagi C."/>
            <person name="Heald R."/>
            <person name="Miller K."/>
            <person name="Haudenschild C."/>
            <person name="Kitzman J."/>
            <person name="Nakayama T."/>
            <person name="Izutsu Y."/>
            <person name="Robert J."/>
            <person name="Fortriede J."/>
            <person name="Burns K."/>
            <person name="Lotay V."/>
            <person name="Karimi K."/>
            <person name="Yasuoka Y."/>
            <person name="Dichmann D.S."/>
            <person name="Flajnik M.F."/>
            <person name="Houston D.W."/>
            <person name="Shendure J."/>
            <person name="DuPasquier L."/>
            <person name="Vize P.D."/>
            <person name="Zorn A.M."/>
            <person name="Ito M."/>
            <person name="Marcotte E.M."/>
            <person name="Wallingford J.B."/>
            <person name="Ito Y."/>
            <person name="Asashima M."/>
            <person name="Ueno N."/>
            <person name="Matsuda Y."/>
            <person name="Veenstra G.J."/>
            <person name="Fujiyama A."/>
            <person name="Harland R.M."/>
            <person name="Taira M."/>
            <person name="Rokhsar D.S."/>
        </authorList>
    </citation>
    <scope>NUCLEOTIDE SEQUENCE [LARGE SCALE GENOMIC DNA]</scope>
    <source>
        <strain evidence="8">J</strain>
    </source>
</reference>
<evidence type="ECO:0000256" key="5">
    <source>
        <dbReference type="SAM" id="SignalP"/>
    </source>
</evidence>
<dbReference type="PANTHER" id="PTHR12080">
    <property type="entry name" value="SIGNALING LYMPHOCYTIC ACTIVATION MOLECULE"/>
    <property type="match status" value="1"/>
</dbReference>
<proteinExistence type="predicted"/>
<sequence>MKFPFTSLLLIFLQESGIGAKPCENKTLIFGAEEGSVLLQVNHSFPIRDISWFVGEKMIASTYLNSSMHIPDNATFANRLSSTGDGSLFIHSLRKKDRGLYTAYIRHKDKDICTQEYELRVGVNLSHTDIHINHSVTIKESCDVSLSCVVYATDVKFTWRNVEMDQTVSVNGDLHVYDAHQGETYICTAGNPIRNVSKAVTPWDLCEQGNNIIVWQIFYSKSLAKQ</sequence>
<gene>
    <name evidence="7" type="ORF">XELAEV_18040560mg</name>
</gene>
<organism evidence="7 8">
    <name type="scientific">Xenopus laevis</name>
    <name type="common">African clawed frog</name>
    <dbReference type="NCBI Taxonomy" id="8355"/>
    <lineage>
        <taxon>Eukaryota</taxon>
        <taxon>Metazoa</taxon>
        <taxon>Chordata</taxon>
        <taxon>Craniata</taxon>
        <taxon>Vertebrata</taxon>
        <taxon>Euteleostomi</taxon>
        <taxon>Amphibia</taxon>
        <taxon>Batrachia</taxon>
        <taxon>Anura</taxon>
        <taxon>Pipoidea</taxon>
        <taxon>Pipidae</taxon>
        <taxon>Xenopodinae</taxon>
        <taxon>Xenopus</taxon>
        <taxon>Xenopus</taxon>
    </lineage>
</organism>
<dbReference type="InterPro" id="IPR015631">
    <property type="entry name" value="CD2/SLAM_rcpt"/>
</dbReference>
<evidence type="ECO:0000259" key="6">
    <source>
        <dbReference type="PROSITE" id="PS50835"/>
    </source>
</evidence>
<dbReference type="PANTHER" id="PTHR12080:SF55">
    <property type="entry name" value="LYMPHOCYTE FUNCTION-ASSOCIATED ANTIGEN 3"/>
    <property type="match status" value="1"/>
</dbReference>
<accession>A0A974C9U4</accession>
<dbReference type="InterPro" id="IPR013783">
    <property type="entry name" value="Ig-like_fold"/>
</dbReference>
<protein>
    <recommendedName>
        <fullName evidence="6">Ig-like domain-containing protein</fullName>
    </recommendedName>
</protein>
<keyword evidence="2 5" id="KW-0732">Signal</keyword>
<keyword evidence="3" id="KW-0472">Membrane</keyword>